<comment type="catalytic activity">
    <reaction evidence="1">
        <text>Acts on substrates that are at least partially unfolded. The cleavage site P1 residue is normally between a pair of hydrophobic residues, such as Val-|-Val.</text>
        <dbReference type="EC" id="3.4.21.107"/>
    </reaction>
</comment>
<evidence type="ECO:0000256" key="8">
    <source>
        <dbReference type="ARBA" id="ARBA00022729"/>
    </source>
</evidence>
<dbReference type="InterPro" id="IPR011782">
    <property type="entry name" value="Pept_S1C_Do"/>
</dbReference>
<keyword evidence="12" id="KW-0720">Serine protease</keyword>
<evidence type="ECO:0000256" key="12">
    <source>
        <dbReference type="ARBA" id="ARBA00022825"/>
    </source>
</evidence>
<dbReference type="PRINTS" id="PR00834">
    <property type="entry name" value="PROTEASES2C"/>
</dbReference>
<dbReference type="STRING" id="1286106.MPL1_09852"/>
<evidence type="ECO:0000313" key="20">
    <source>
        <dbReference type="Proteomes" id="UP000012019"/>
    </source>
</evidence>
<evidence type="ECO:0000256" key="3">
    <source>
        <dbReference type="ARBA" id="ARBA00004418"/>
    </source>
</evidence>
<dbReference type="PANTHER" id="PTHR22939:SF130">
    <property type="entry name" value="PERIPLASMIC SERINE ENDOPROTEASE DEGP-LIKE-RELATED"/>
    <property type="match status" value="1"/>
</dbReference>
<dbReference type="SMART" id="SM00228">
    <property type="entry name" value="PDZ"/>
    <property type="match status" value="2"/>
</dbReference>
<reference evidence="19 20" key="1">
    <citation type="journal article" date="2013" name="Genome Announc.">
        <title>Draft Genome Sequence of Methylophaga lonarensis MPLT, a Haloalkaliphilic (Non-Methane-Utilizing) Methylotroph.</title>
        <authorList>
            <person name="Shetty S.A."/>
            <person name="Marathe N.P."/>
            <person name="Munot H."/>
            <person name="Antony C.P."/>
            <person name="Dhotre D.P."/>
            <person name="Murrell J.C."/>
            <person name="Shouche Y.S."/>
        </authorList>
    </citation>
    <scope>NUCLEOTIDE SEQUENCE [LARGE SCALE GENOMIC DNA]</scope>
    <source>
        <strain evidence="19 20">MPL</strain>
    </source>
</reference>
<evidence type="ECO:0000313" key="19">
    <source>
        <dbReference type="EMBL" id="EMR12481.1"/>
    </source>
</evidence>
<dbReference type="EC" id="3.4.21.107" evidence="5"/>
<dbReference type="RefSeq" id="WP_009726940.1">
    <property type="nucleotide sequence ID" value="NZ_APHR01000054.1"/>
</dbReference>
<evidence type="ECO:0000256" key="15">
    <source>
        <dbReference type="PIRSR" id="PIRSR611782-1"/>
    </source>
</evidence>
<dbReference type="eggNOG" id="COG0265">
    <property type="taxonomic scope" value="Bacteria"/>
</dbReference>
<keyword evidence="11" id="KW-0378">Hydrolase</keyword>
<comment type="subcellular location">
    <subcellularLocation>
        <location evidence="3">Periplasm</location>
    </subcellularLocation>
</comment>
<dbReference type="Pfam" id="PF13365">
    <property type="entry name" value="Trypsin_2"/>
    <property type="match status" value="1"/>
</dbReference>
<dbReference type="InterPro" id="IPR009003">
    <property type="entry name" value="Peptidase_S1_PA"/>
</dbReference>
<dbReference type="NCBIfam" id="TIGR02037">
    <property type="entry name" value="degP_htrA_DO"/>
    <property type="match status" value="1"/>
</dbReference>
<dbReference type="Gene3D" id="2.40.10.120">
    <property type="match status" value="1"/>
</dbReference>
<dbReference type="PANTHER" id="PTHR22939">
    <property type="entry name" value="SERINE PROTEASE FAMILY S1C HTRA-RELATED"/>
    <property type="match status" value="1"/>
</dbReference>
<evidence type="ECO:0000256" key="13">
    <source>
        <dbReference type="ARBA" id="ARBA00023016"/>
    </source>
</evidence>
<feature type="active site" description="Charge relay system" evidence="15">
    <location>
        <position position="110"/>
    </location>
</feature>
<feature type="signal peptide" evidence="17">
    <location>
        <begin position="1"/>
        <end position="25"/>
    </location>
</feature>
<evidence type="ECO:0000256" key="2">
    <source>
        <dbReference type="ARBA" id="ARBA00002610"/>
    </source>
</evidence>
<evidence type="ECO:0000256" key="11">
    <source>
        <dbReference type="ARBA" id="ARBA00022801"/>
    </source>
</evidence>
<evidence type="ECO:0000256" key="9">
    <source>
        <dbReference type="ARBA" id="ARBA00022737"/>
    </source>
</evidence>
<evidence type="ECO:0000256" key="17">
    <source>
        <dbReference type="SAM" id="SignalP"/>
    </source>
</evidence>
<dbReference type="AlphaFoldDB" id="M7NZ40"/>
<dbReference type="Gene3D" id="2.30.42.10">
    <property type="match status" value="2"/>
</dbReference>
<dbReference type="EMBL" id="APHR01000054">
    <property type="protein sequence ID" value="EMR12481.1"/>
    <property type="molecule type" value="Genomic_DNA"/>
</dbReference>
<dbReference type="FunFam" id="2.40.10.120:FF:000007">
    <property type="entry name" value="Periplasmic serine endoprotease DegP-like"/>
    <property type="match status" value="1"/>
</dbReference>
<feature type="active site" description="Charge relay system" evidence="15">
    <location>
        <position position="213"/>
    </location>
</feature>
<dbReference type="OrthoDB" id="9758917at2"/>
<accession>M7NZ40</accession>
<evidence type="ECO:0000256" key="10">
    <source>
        <dbReference type="ARBA" id="ARBA00022764"/>
    </source>
</evidence>
<dbReference type="GO" id="GO:0006508">
    <property type="term" value="P:proteolysis"/>
    <property type="evidence" value="ECO:0007669"/>
    <property type="project" value="UniProtKB-KW"/>
</dbReference>
<feature type="binding site" evidence="16">
    <location>
        <position position="110"/>
    </location>
    <ligand>
        <name>substrate</name>
    </ligand>
</feature>
<evidence type="ECO:0000256" key="14">
    <source>
        <dbReference type="ARBA" id="ARBA00032850"/>
    </source>
</evidence>
<dbReference type="Pfam" id="PF13180">
    <property type="entry name" value="PDZ_2"/>
    <property type="match status" value="2"/>
</dbReference>
<feature type="binding site" evidence="16">
    <location>
        <position position="140"/>
    </location>
    <ligand>
        <name>substrate</name>
    </ligand>
</feature>
<feature type="domain" description="PDZ" evidence="18">
    <location>
        <begin position="264"/>
        <end position="321"/>
    </location>
</feature>
<keyword evidence="13" id="KW-0346">Stress response</keyword>
<evidence type="ECO:0000256" key="7">
    <source>
        <dbReference type="ARBA" id="ARBA00022670"/>
    </source>
</evidence>
<name>M7NZ40_9GAMM</name>
<dbReference type="Proteomes" id="UP000012019">
    <property type="component" value="Unassembled WGS sequence"/>
</dbReference>
<dbReference type="SUPFAM" id="SSF50494">
    <property type="entry name" value="Trypsin-like serine proteases"/>
    <property type="match status" value="1"/>
</dbReference>
<dbReference type="InterPro" id="IPR001940">
    <property type="entry name" value="Peptidase_S1C"/>
</dbReference>
<dbReference type="InterPro" id="IPR001478">
    <property type="entry name" value="PDZ"/>
</dbReference>
<evidence type="ECO:0000259" key="18">
    <source>
        <dbReference type="PROSITE" id="PS50106"/>
    </source>
</evidence>
<protein>
    <recommendedName>
        <fullName evidence="6">Probable periplasmic serine endoprotease DegP-like</fullName>
        <ecNumber evidence="5">3.4.21.107</ecNumber>
    </recommendedName>
    <alternativeName>
        <fullName evidence="14">Protease Do</fullName>
    </alternativeName>
</protein>
<dbReference type="GO" id="GO:0004252">
    <property type="term" value="F:serine-type endopeptidase activity"/>
    <property type="evidence" value="ECO:0007669"/>
    <property type="project" value="InterPro"/>
</dbReference>
<organism evidence="19 20">
    <name type="scientific">Methylophaga lonarensis MPL</name>
    <dbReference type="NCBI Taxonomy" id="1286106"/>
    <lineage>
        <taxon>Bacteria</taxon>
        <taxon>Pseudomonadati</taxon>
        <taxon>Pseudomonadota</taxon>
        <taxon>Gammaproteobacteria</taxon>
        <taxon>Thiotrichales</taxon>
        <taxon>Piscirickettsiaceae</taxon>
        <taxon>Methylophaga</taxon>
    </lineage>
</organism>
<dbReference type="CDD" id="cd10839">
    <property type="entry name" value="cpPDZ1_DegP-like"/>
    <property type="match status" value="1"/>
</dbReference>
<dbReference type="InterPro" id="IPR036034">
    <property type="entry name" value="PDZ_sf"/>
</dbReference>
<evidence type="ECO:0000256" key="1">
    <source>
        <dbReference type="ARBA" id="ARBA00001772"/>
    </source>
</evidence>
<feature type="chain" id="PRO_5038551141" description="Probable periplasmic serine endoprotease DegP-like" evidence="17">
    <location>
        <begin position="26"/>
        <end position="471"/>
    </location>
</feature>
<dbReference type="PROSITE" id="PS50106">
    <property type="entry name" value="PDZ"/>
    <property type="match status" value="2"/>
</dbReference>
<evidence type="ECO:0000256" key="4">
    <source>
        <dbReference type="ARBA" id="ARBA00010541"/>
    </source>
</evidence>
<comment type="caution">
    <text evidence="19">The sequence shown here is derived from an EMBL/GenBank/DDBJ whole genome shotgun (WGS) entry which is preliminary data.</text>
</comment>
<keyword evidence="7 19" id="KW-0645">Protease</keyword>
<keyword evidence="9" id="KW-0677">Repeat</keyword>
<keyword evidence="10" id="KW-0574">Periplasm</keyword>
<dbReference type="PATRIC" id="fig|1286106.3.peg.1971"/>
<sequence length="471" mass="51183">MIHTKTWSLMSVILAWFLLSASAHARGLPDFTDLVEKNADGVVNISTKTQRDAPSQQMLPPGMEVPEGTPFDDFFRRFFGNPNQPRSRPHNSVGSGFVLSEDGYILTNYHVIRNADEIIVRFSDRTELVAEVLGGDERSDVALLKVEATGLPTLQLGDSNDLKVGEWVLAIGSPFGFDYSATAGIISALGRSLPSDSYVPFIQTDVAINPGNSGGPLFNLDGEVIGINSQIYSRHGGFMGVSFAIPIDVVMNVVEQIKAQGYVSRGWLGVVIQDVTRELAESFGLSRPQGALVSRVIPDSPAEKAGFRAGDVILEFDGRNVVTSSDLPPIVGRTAVGKETNVQIMREQKRQTIKVVVEELPDEDQVALSRVGPQRSTDNRLAIEVIEVSYEQRQEAGLDSGGVYVMKVETGPALRAGIRPGDVISNLNNVQIESVQQFLEVAKSLEAGKSVPVLIHREGNSQFLALRIDEE</sequence>
<dbReference type="SUPFAM" id="SSF50156">
    <property type="entry name" value="PDZ domain-like"/>
    <property type="match status" value="2"/>
</dbReference>
<comment type="function">
    <text evidence="2">Might be efficient in the degradation of transiently denatured and unfolded proteins which accumulate in the periplasm following stress conditions.</text>
</comment>
<keyword evidence="8 17" id="KW-0732">Signal</keyword>
<feature type="domain" description="PDZ" evidence="18">
    <location>
        <begin position="385"/>
        <end position="459"/>
    </location>
</feature>
<proteinExistence type="inferred from homology"/>
<evidence type="ECO:0000256" key="5">
    <source>
        <dbReference type="ARBA" id="ARBA00013035"/>
    </source>
</evidence>
<dbReference type="GO" id="GO:0042597">
    <property type="term" value="C:periplasmic space"/>
    <property type="evidence" value="ECO:0007669"/>
    <property type="project" value="UniProtKB-SubCell"/>
</dbReference>
<feature type="active site" description="Charge relay system" evidence="15">
    <location>
        <position position="140"/>
    </location>
</feature>
<comment type="similarity">
    <text evidence="4">Belongs to the peptidase S1C family.</text>
</comment>
<feature type="binding site" evidence="16">
    <location>
        <begin position="211"/>
        <end position="213"/>
    </location>
    <ligand>
        <name>substrate</name>
    </ligand>
</feature>
<evidence type="ECO:0000256" key="16">
    <source>
        <dbReference type="PIRSR" id="PIRSR611782-2"/>
    </source>
</evidence>
<gene>
    <name evidence="19" type="ORF">MPL1_09852</name>
</gene>
<evidence type="ECO:0000256" key="6">
    <source>
        <dbReference type="ARBA" id="ARBA00013958"/>
    </source>
</evidence>
<keyword evidence="20" id="KW-1185">Reference proteome</keyword>